<organism evidence="1 2">
    <name type="scientific">Nephila pilipes</name>
    <name type="common">Giant wood spider</name>
    <name type="synonym">Nephila maculata</name>
    <dbReference type="NCBI Taxonomy" id="299642"/>
    <lineage>
        <taxon>Eukaryota</taxon>
        <taxon>Metazoa</taxon>
        <taxon>Ecdysozoa</taxon>
        <taxon>Arthropoda</taxon>
        <taxon>Chelicerata</taxon>
        <taxon>Arachnida</taxon>
        <taxon>Araneae</taxon>
        <taxon>Araneomorphae</taxon>
        <taxon>Entelegynae</taxon>
        <taxon>Araneoidea</taxon>
        <taxon>Nephilidae</taxon>
        <taxon>Nephila</taxon>
    </lineage>
</organism>
<keyword evidence="2" id="KW-1185">Reference proteome</keyword>
<proteinExistence type="predicted"/>
<accession>A0A8X6NQ39</accession>
<gene>
    <name evidence="1" type="ORF">NPIL_527131</name>
</gene>
<name>A0A8X6NQ39_NEPPI</name>
<reference evidence="1" key="1">
    <citation type="submission" date="2020-08" db="EMBL/GenBank/DDBJ databases">
        <title>Multicomponent nature underlies the extraordinary mechanical properties of spider dragline silk.</title>
        <authorList>
            <person name="Kono N."/>
            <person name="Nakamura H."/>
            <person name="Mori M."/>
            <person name="Yoshida Y."/>
            <person name="Ohtoshi R."/>
            <person name="Malay A.D."/>
            <person name="Moran D.A.P."/>
            <person name="Tomita M."/>
            <person name="Numata K."/>
            <person name="Arakawa K."/>
        </authorList>
    </citation>
    <scope>NUCLEOTIDE SEQUENCE</scope>
</reference>
<sequence length="12" mass="1427">MEHRGEGRELRG</sequence>
<dbReference type="Proteomes" id="UP000887013">
    <property type="component" value="Unassembled WGS sequence"/>
</dbReference>
<evidence type="ECO:0000313" key="2">
    <source>
        <dbReference type="Proteomes" id="UP000887013"/>
    </source>
</evidence>
<protein>
    <submittedName>
        <fullName evidence="1">Uncharacterized protein</fullName>
    </submittedName>
</protein>
<comment type="caution">
    <text evidence="1">The sequence shown here is derived from an EMBL/GenBank/DDBJ whole genome shotgun (WGS) entry which is preliminary data.</text>
</comment>
<evidence type="ECO:0000313" key="1">
    <source>
        <dbReference type="EMBL" id="GFT26615.1"/>
    </source>
</evidence>
<feature type="non-terminal residue" evidence="1">
    <location>
        <position position="12"/>
    </location>
</feature>
<dbReference type="EMBL" id="BMAW01060536">
    <property type="protein sequence ID" value="GFT26615.1"/>
    <property type="molecule type" value="Genomic_DNA"/>
</dbReference>